<dbReference type="RefSeq" id="XP_008906721.1">
    <property type="nucleotide sequence ID" value="XM_008908473.1"/>
</dbReference>
<gene>
    <name evidence="1" type="ORF">PPTG_23102</name>
</gene>
<dbReference type="EMBL" id="KI669590">
    <property type="protein sequence ID" value="ETN07917.1"/>
    <property type="molecule type" value="Genomic_DNA"/>
</dbReference>
<evidence type="ECO:0000313" key="2">
    <source>
        <dbReference type="Proteomes" id="UP000018817"/>
    </source>
</evidence>
<dbReference type="VEuPathDB" id="FungiDB:PPTG_23102"/>
<dbReference type="GeneID" id="20191701"/>
<accession>W2Q444</accession>
<proteinExistence type="predicted"/>
<name>W2Q444_PHYN3</name>
<dbReference type="AlphaFoldDB" id="W2Q444"/>
<sequence>MRSVWLPELGNMDSTQKKRSEGMGLYVDSSIFVIEMKPTPLFIAQM</sequence>
<evidence type="ECO:0000313" key="1">
    <source>
        <dbReference type="EMBL" id="ETN07917.1"/>
    </source>
</evidence>
<organism evidence="1 2">
    <name type="scientific">Phytophthora nicotianae (strain INRA-310)</name>
    <name type="common">Phytophthora parasitica</name>
    <dbReference type="NCBI Taxonomy" id="761204"/>
    <lineage>
        <taxon>Eukaryota</taxon>
        <taxon>Sar</taxon>
        <taxon>Stramenopiles</taxon>
        <taxon>Oomycota</taxon>
        <taxon>Peronosporomycetes</taxon>
        <taxon>Peronosporales</taxon>
        <taxon>Peronosporaceae</taxon>
        <taxon>Phytophthora</taxon>
    </lineage>
</organism>
<reference evidence="1 2" key="2">
    <citation type="submission" date="2013-11" db="EMBL/GenBank/DDBJ databases">
        <title>The Genome Sequence of Phytophthora parasitica INRA-310.</title>
        <authorList>
            <consortium name="The Broad Institute Genomics Platform"/>
            <person name="Russ C."/>
            <person name="Tyler B."/>
            <person name="Panabieres F."/>
            <person name="Shan W."/>
            <person name="Tripathy S."/>
            <person name="Grunwald N."/>
            <person name="Machado M."/>
            <person name="Johnson C.S."/>
            <person name="Arredondo F."/>
            <person name="Hong C."/>
            <person name="Coffey M."/>
            <person name="Young S.K."/>
            <person name="Zeng Q."/>
            <person name="Gargeya S."/>
            <person name="Fitzgerald M."/>
            <person name="Abouelleil A."/>
            <person name="Alvarado L."/>
            <person name="Chapman S.B."/>
            <person name="Gainer-Dewar J."/>
            <person name="Goldberg J."/>
            <person name="Griggs A."/>
            <person name="Gujja S."/>
            <person name="Hansen M."/>
            <person name="Howarth C."/>
            <person name="Imamovic A."/>
            <person name="Ireland A."/>
            <person name="Larimer J."/>
            <person name="McCowan C."/>
            <person name="Murphy C."/>
            <person name="Pearson M."/>
            <person name="Poon T.W."/>
            <person name="Priest M."/>
            <person name="Roberts A."/>
            <person name="Saif S."/>
            <person name="Shea T."/>
            <person name="Sykes S."/>
            <person name="Wortman J."/>
            <person name="Nusbaum C."/>
            <person name="Birren B."/>
        </authorList>
    </citation>
    <scope>NUCLEOTIDE SEQUENCE [LARGE SCALE GENOMIC DNA]</scope>
    <source>
        <strain evidence="1 2">INRA-310</strain>
    </source>
</reference>
<dbReference type="Proteomes" id="UP000018817">
    <property type="component" value="Unassembled WGS sequence"/>
</dbReference>
<protein>
    <submittedName>
        <fullName evidence="1">Uncharacterized protein</fullName>
    </submittedName>
</protein>
<reference evidence="2" key="1">
    <citation type="submission" date="2011-12" db="EMBL/GenBank/DDBJ databases">
        <authorList>
            <consortium name="The Broad Institute Genome Sequencing Platform"/>
            <person name="Russ C."/>
            <person name="Tyler B."/>
            <person name="Panabieres F."/>
            <person name="Shan W."/>
            <person name="Tripathy S."/>
            <person name="Grunwald N."/>
            <person name="Machado M."/>
            <person name="Young S.K."/>
            <person name="Zeng Q."/>
            <person name="Gargeya S."/>
            <person name="Fitzgerald M."/>
            <person name="Haas B."/>
            <person name="Abouelleil A."/>
            <person name="Alvarado L."/>
            <person name="Arachchi H.M."/>
            <person name="Berlin A."/>
            <person name="Chapman S.B."/>
            <person name="Gearin G."/>
            <person name="Goldberg J."/>
            <person name="Griggs A."/>
            <person name="Gujja S."/>
            <person name="Hansen M."/>
            <person name="Heiman D."/>
            <person name="Howarth C."/>
            <person name="Larimer J."/>
            <person name="Lui A."/>
            <person name="MacDonald P.J.P."/>
            <person name="McCowen C."/>
            <person name="Montmayeur A."/>
            <person name="Murphy C."/>
            <person name="Neiman D."/>
            <person name="Pearson M."/>
            <person name="Priest M."/>
            <person name="Roberts A."/>
            <person name="Saif S."/>
            <person name="Shea T."/>
            <person name="Sisk P."/>
            <person name="Stolte C."/>
            <person name="Sykes S."/>
            <person name="Wortman J."/>
            <person name="Nusbaum C."/>
            <person name="Birren B."/>
        </authorList>
    </citation>
    <scope>NUCLEOTIDE SEQUENCE [LARGE SCALE GENOMIC DNA]</scope>
    <source>
        <strain evidence="2">INRA-310</strain>
    </source>
</reference>